<organism evidence="2 3">
    <name type="scientific">Romeriopsis navalis LEGE 11480</name>
    <dbReference type="NCBI Taxonomy" id="2777977"/>
    <lineage>
        <taxon>Bacteria</taxon>
        <taxon>Bacillati</taxon>
        <taxon>Cyanobacteriota</taxon>
        <taxon>Cyanophyceae</taxon>
        <taxon>Leptolyngbyales</taxon>
        <taxon>Leptolyngbyaceae</taxon>
        <taxon>Romeriopsis</taxon>
        <taxon>Romeriopsis navalis</taxon>
    </lineage>
</organism>
<feature type="region of interest" description="Disordered" evidence="1">
    <location>
        <begin position="280"/>
        <end position="302"/>
    </location>
</feature>
<evidence type="ECO:0000313" key="3">
    <source>
        <dbReference type="Proteomes" id="UP000625316"/>
    </source>
</evidence>
<reference evidence="2" key="1">
    <citation type="submission" date="2020-10" db="EMBL/GenBank/DDBJ databases">
        <authorList>
            <person name="Castelo-Branco R."/>
            <person name="Eusebio N."/>
            <person name="Adriana R."/>
            <person name="Vieira A."/>
            <person name="Brugerolle De Fraissinette N."/>
            <person name="Rezende De Castro R."/>
            <person name="Schneider M.P."/>
            <person name="Vasconcelos V."/>
            <person name="Leao P.N."/>
        </authorList>
    </citation>
    <scope>NUCLEOTIDE SEQUENCE</scope>
    <source>
        <strain evidence="2">LEGE 11480</strain>
    </source>
</reference>
<sequence>MNILKHRLTRISLLAAFPVIWGIAVLSMAAKPSPWVKQTRSEGSVKAVLSYERSNSAPRFRNVRLKIFQNGRRVFNEAVARDQVDDQVLAERSATAFQVRDLDQDGQPEIIVDMFTGGTHCCTYSQIYRFDAEVNTYSPIQHKWGNSFYQLTDLNKDGLLEFQSRDDRFTGQFTSYAASANPLQIWRYEQGQLVDRTAEYTAALESSAQQHLIAMQRVATKPRDAKGVIAAYLADRYSLGQGADSWKLIEQLYQGNDREEFFTAMEKFLHKTGYIGTPDKPKTMATTGRGTNTSANTNIADN</sequence>
<dbReference type="Proteomes" id="UP000625316">
    <property type="component" value="Unassembled WGS sequence"/>
</dbReference>
<evidence type="ECO:0008006" key="4">
    <source>
        <dbReference type="Google" id="ProtNLM"/>
    </source>
</evidence>
<name>A0A928Z4N1_9CYAN</name>
<feature type="compositionally biased region" description="Polar residues" evidence="1">
    <location>
        <begin position="284"/>
        <end position="302"/>
    </location>
</feature>
<protein>
    <recommendedName>
        <fullName evidence="4">VCBS repeat-containing protein</fullName>
    </recommendedName>
</protein>
<proteinExistence type="predicted"/>
<keyword evidence="3" id="KW-1185">Reference proteome</keyword>
<dbReference type="SUPFAM" id="SSF69318">
    <property type="entry name" value="Integrin alpha N-terminal domain"/>
    <property type="match status" value="1"/>
</dbReference>
<evidence type="ECO:0000256" key="1">
    <source>
        <dbReference type="SAM" id="MobiDB-lite"/>
    </source>
</evidence>
<dbReference type="RefSeq" id="WP_264326032.1">
    <property type="nucleotide sequence ID" value="NZ_JADEXQ010000055.1"/>
</dbReference>
<comment type="caution">
    <text evidence="2">The sequence shown here is derived from an EMBL/GenBank/DDBJ whole genome shotgun (WGS) entry which is preliminary data.</text>
</comment>
<gene>
    <name evidence="2" type="ORF">IQ266_15820</name>
</gene>
<dbReference type="InterPro" id="IPR028994">
    <property type="entry name" value="Integrin_alpha_N"/>
</dbReference>
<evidence type="ECO:0000313" key="2">
    <source>
        <dbReference type="EMBL" id="MBE9031202.1"/>
    </source>
</evidence>
<dbReference type="EMBL" id="JADEXQ010000055">
    <property type="protein sequence ID" value="MBE9031202.1"/>
    <property type="molecule type" value="Genomic_DNA"/>
</dbReference>
<dbReference type="AlphaFoldDB" id="A0A928Z4N1"/>
<accession>A0A928Z4N1</accession>